<dbReference type="SUPFAM" id="SSF48695">
    <property type="entry name" value="Multiheme cytochromes"/>
    <property type="match status" value="1"/>
</dbReference>
<name>A0A948RS32_UNCEI</name>
<proteinExistence type="predicted"/>
<accession>A0A948RS32</accession>
<dbReference type="InterPro" id="IPR036280">
    <property type="entry name" value="Multihaem_cyt_sf"/>
</dbReference>
<reference evidence="1" key="1">
    <citation type="submission" date="2021-05" db="EMBL/GenBank/DDBJ databases">
        <title>Energy efficiency and biological interactions define the core microbiome of deep oligotrophic groundwater.</title>
        <authorList>
            <person name="Mehrshad M."/>
            <person name="Lopez-Fernandez M."/>
            <person name="Bell E."/>
            <person name="Bernier-Latmani R."/>
            <person name="Bertilsson S."/>
            <person name="Dopson M."/>
        </authorList>
    </citation>
    <scope>NUCLEOTIDE SEQUENCE</scope>
    <source>
        <strain evidence="1">Modern_marine.mb.64</strain>
    </source>
</reference>
<organism evidence="1 2">
    <name type="scientific">Eiseniibacteriota bacterium</name>
    <dbReference type="NCBI Taxonomy" id="2212470"/>
    <lineage>
        <taxon>Bacteria</taxon>
        <taxon>Candidatus Eiseniibacteriota</taxon>
    </lineage>
</organism>
<protein>
    <submittedName>
        <fullName evidence="1">Cytochrome c3 family protein</fullName>
    </submittedName>
</protein>
<dbReference type="AlphaFoldDB" id="A0A948RS32"/>
<evidence type="ECO:0000313" key="1">
    <source>
        <dbReference type="EMBL" id="MBU2689571.1"/>
    </source>
</evidence>
<gene>
    <name evidence="1" type="ORF">KJ970_01465</name>
</gene>
<sequence>MINQCTACHGSRIGEEYRGKHRDQIPGYKFDVHYGKNAQLGGKHCVNCHTGNEMHNGMGEERFAVSEMPRCEDCHGSVSEANVYHEEHWGELSCSVCHSQDYKNCNSCHPPTGLDTPSYLRFKIGKNPLPDSRSYEYVTLRHIPIAKDSFTGWGFPDLPEFNVMPTWKYAVPHNIQRWTARTDTTGGVSCSAVCHNSPATPEGFFLRQVDLNLLPDEAAANAPYIVPDTPPDQW</sequence>
<evidence type="ECO:0000313" key="2">
    <source>
        <dbReference type="Proteomes" id="UP000777784"/>
    </source>
</evidence>
<dbReference type="EMBL" id="JAHJDP010000012">
    <property type="protein sequence ID" value="MBU2689571.1"/>
    <property type="molecule type" value="Genomic_DNA"/>
</dbReference>
<dbReference type="Proteomes" id="UP000777784">
    <property type="component" value="Unassembled WGS sequence"/>
</dbReference>
<comment type="caution">
    <text evidence="1">The sequence shown here is derived from an EMBL/GenBank/DDBJ whole genome shotgun (WGS) entry which is preliminary data.</text>
</comment>